<gene>
    <name evidence="2" type="ORF">OI69_05930</name>
</gene>
<keyword evidence="1" id="KW-0175">Coiled coil</keyword>
<accession>A0A7V8L745</accession>
<comment type="caution">
    <text evidence="2">The sequence shown here is derived from an EMBL/GenBank/DDBJ whole genome shotgun (WGS) entry which is preliminary data.</text>
</comment>
<protein>
    <submittedName>
        <fullName evidence="2">Uncharacterized protein</fullName>
    </submittedName>
</protein>
<name>A0A7V8L745_9GAMM</name>
<feature type="coiled-coil region" evidence="1">
    <location>
        <begin position="235"/>
        <end position="269"/>
    </location>
</feature>
<dbReference type="Gene3D" id="2.30.30.110">
    <property type="match status" value="1"/>
</dbReference>
<dbReference type="InterPro" id="IPR011067">
    <property type="entry name" value="Plasmid_toxin/cell-grow_inhib"/>
</dbReference>
<evidence type="ECO:0000313" key="2">
    <source>
        <dbReference type="EMBL" id="KHN53766.1"/>
    </source>
</evidence>
<proteinExistence type="predicted"/>
<evidence type="ECO:0000256" key="1">
    <source>
        <dbReference type="SAM" id="Coils"/>
    </source>
</evidence>
<dbReference type="GO" id="GO:0003677">
    <property type="term" value="F:DNA binding"/>
    <property type="evidence" value="ECO:0007669"/>
    <property type="project" value="InterPro"/>
</dbReference>
<dbReference type="EMBL" id="JSXC01000016">
    <property type="protein sequence ID" value="KHN53766.1"/>
    <property type="molecule type" value="Genomic_DNA"/>
</dbReference>
<organism evidence="2 3">
    <name type="scientific">Pectobacterium fontis</name>
    <dbReference type="NCBI Taxonomy" id="2558042"/>
    <lineage>
        <taxon>Bacteria</taxon>
        <taxon>Pseudomonadati</taxon>
        <taxon>Pseudomonadota</taxon>
        <taxon>Gammaproteobacteria</taxon>
        <taxon>Enterobacterales</taxon>
        <taxon>Pectobacteriaceae</taxon>
        <taxon>Pectobacterium</taxon>
    </lineage>
</organism>
<evidence type="ECO:0000313" key="3">
    <source>
        <dbReference type="Proteomes" id="UP000053038"/>
    </source>
</evidence>
<keyword evidence="3" id="KW-1185">Reference proteome</keyword>
<dbReference type="InterPro" id="IPR003477">
    <property type="entry name" value="PemK-like"/>
</dbReference>
<reference evidence="2 3" key="1">
    <citation type="submission" date="2014-10" db="EMBL/GenBank/DDBJ databases">
        <title>Genome sequence of Pectobacterium carotovorum M022.</title>
        <authorList>
            <person name="Chan K.-G."/>
            <person name="Tan W.-S."/>
        </authorList>
    </citation>
    <scope>NUCLEOTIDE SEQUENCE [LARGE SCALE GENOMIC DNA]</scope>
    <source>
        <strain evidence="2 3">M022</strain>
    </source>
</reference>
<dbReference type="SUPFAM" id="SSF50118">
    <property type="entry name" value="Cell growth inhibitor/plasmid maintenance toxic component"/>
    <property type="match status" value="1"/>
</dbReference>
<sequence>MGCDVLLGKEIYDDIDEFLLPINYKNTPFFITKSFLGHANYRWKVKFVLGIKKGVYGVWLIDKDTSSDIYLNQTSMRKKVPFWGVVKKGSIVIVEFGHVYQVANFIGEIKDTYSYPCTHQSGEMHKRRPAIVVSADKHGVKIVPITSKKPDSYPLNKSVFELEEESTRFIHEFSNDKNSYVLCEMIQTVSPARILPPNAKNRNVKIFFRDECYTRLINRRDRWKLEIALLSSIGLPKIKQDLLEKEEKLSNLEAEKQSLDSDSILLRQELDKMKHKYKILSELYIASSNCESLDEVDSEVDEYIGLD</sequence>
<dbReference type="Pfam" id="PF02452">
    <property type="entry name" value="PemK_toxin"/>
    <property type="match status" value="1"/>
</dbReference>
<dbReference type="Proteomes" id="UP000053038">
    <property type="component" value="Unassembled WGS sequence"/>
</dbReference>
<dbReference type="AlphaFoldDB" id="A0A7V8L745"/>